<dbReference type="InterPro" id="IPR029063">
    <property type="entry name" value="SAM-dependent_MTases_sf"/>
</dbReference>
<dbReference type="Gene3D" id="3.40.50.150">
    <property type="entry name" value="Vaccinia Virus protein VP39"/>
    <property type="match status" value="1"/>
</dbReference>
<organism evidence="5 6">
    <name type="scientific">Naegleria lovaniensis</name>
    <name type="common">Amoeba</name>
    <dbReference type="NCBI Taxonomy" id="51637"/>
    <lineage>
        <taxon>Eukaryota</taxon>
        <taxon>Discoba</taxon>
        <taxon>Heterolobosea</taxon>
        <taxon>Tetramitia</taxon>
        <taxon>Eutetramitia</taxon>
        <taxon>Vahlkampfiidae</taxon>
        <taxon>Naegleria</taxon>
    </lineage>
</organism>
<evidence type="ECO:0000256" key="3">
    <source>
        <dbReference type="SAM" id="MobiDB-lite"/>
    </source>
</evidence>
<dbReference type="EMBL" id="PYSW02000055">
    <property type="protein sequence ID" value="KAG2373411.1"/>
    <property type="molecule type" value="Genomic_DNA"/>
</dbReference>
<dbReference type="GO" id="GO:0002098">
    <property type="term" value="P:tRNA wobble uridine modification"/>
    <property type="evidence" value="ECO:0007669"/>
    <property type="project" value="TreeGrafter"/>
</dbReference>
<name>A0AA88GG40_NAELO</name>
<evidence type="ECO:0000256" key="1">
    <source>
        <dbReference type="ARBA" id="ARBA00022603"/>
    </source>
</evidence>
<protein>
    <recommendedName>
        <fullName evidence="4">Methyltransferase type 11 domain-containing protein</fullName>
    </recommendedName>
</protein>
<dbReference type="Pfam" id="PF08241">
    <property type="entry name" value="Methyltransf_11"/>
    <property type="match status" value="1"/>
</dbReference>
<reference evidence="5 6" key="1">
    <citation type="journal article" date="2018" name="BMC Genomics">
        <title>The genome of Naegleria lovaniensis, the basis for a comparative approach to unravel pathogenicity factors of the human pathogenic amoeba N. fowleri.</title>
        <authorList>
            <person name="Liechti N."/>
            <person name="Schurch N."/>
            <person name="Bruggmann R."/>
            <person name="Wittwer M."/>
        </authorList>
    </citation>
    <scope>NUCLEOTIDE SEQUENCE [LARGE SCALE GENOMIC DNA]</scope>
    <source>
        <strain evidence="5 6">ATCC 30569</strain>
    </source>
</reference>
<dbReference type="AlphaFoldDB" id="A0AA88GG40"/>
<keyword evidence="6" id="KW-1185">Reference proteome</keyword>
<dbReference type="GO" id="GO:0000049">
    <property type="term" value="F:tRNA binding"/>
    <property type="evidence" value="ECO:0007669"/>
    <property type="project" value="TreeGrafter"/>
</dbReference>
<dbReference type="CDD" id="cd02440">
    <property type="entry name" value="AdoMet_MTases"/>
    <property type="match status" value="1"/>
</dbReference>
<dbReference type="GO" id="GO:0008757">
    <property type="term" value="F:S-adenosylmethionine-dependent methyltransferase activity"/>
    <property type="evidence" value="ECO:0007669"/>
    <property type="project" value="InterPro"/>
</dbReference>
<dbReference type="GO" id="GO:0005737">
    <property type="term" value="C:cytoplasm"/>
    <property type="evidence" value="ECO:0007669"/>
    <property type="project" value="TreeGrafter"/>
</dbReference>
<keyword evidence="1" id="KW-0489">Methyltransferase</keyword>
<sequence length="329" mass="37674">MISSSSEEPSSSSSHTSTNTVLDKELDAKPFISEAHGDSLQLHQFETQFVTNVYNEIAPHFSNTRYSRWPFINEFILGKKNCLFADVGCGNGKYMQSWKETIQYYNGHSLSKTSTSNCFIGTDISLGLAEICRDRDLEVLVANNTQLPFRGEYFDVVISVAVIHHFATPERRMQAIRELFRICRKGGDVLIYVWAFEQQSPKKKSSATTATTSSEESSSYRYAQQDVFVPWHLQKQFDSTTKKESHTEQQPQTSSSTNIVPNVTQGSEGEKVYKRYYHLFKKGELEQLVQDASVMVDENSGEQRTVFEFEFVKNLYFEKDNWGVVCRKK</sequence>
<dbReference type="PANTHER" id="PTHR13069">
    <property type="entry name" value="ALKYLATED DNA REPAIR PROTEIN ALKB HOMOLOG 8"/>
    <property type="match status" value="1"/>
</dbReference>
<evidence type="ECO:0000259" key="4">
    <source>
        <dbReference type="Pfam" id="PF08241"/>
    </source>
</evidence>
<gene>
    <name evidence="5" type="ORF">C9374_012150</name>
</gene>
<evidence type="ECO:0000313" key="5">
    <source>
        <dbReference type="EMBL" id="KAG2373411.1"/>
    </source>
</evidence>
<dbReference type="RefSeq" id="XP_044542585.1">
    <property type="nucleotide sequence ID" value="XM_044687885.1"/>
</dbReference>
<keyword evidence="2" id="KW-0808">Transferase</keyword>
<accession>A0AA88GG40</accession>
<dbReference type="SUPFAM" id="SSF53335">
    <property type="entry name" value="S-adenosyl-L-methionine-dependent methyltransferases"/>
    <property type="match status" value="1"/>
</dbReference>
<dbReference type="Proteomes" id="UP000816034">
    <property type="component" value="Unassembled WGS sequence"/>
</dbReference>
<feature type="compositionally biased region" description="Polar residues" evidence="3">
    <location>
        <begin position="248"/>
        <end position="263"/>
    </location>
</feature>
<evidence type="ECO:0000256" key="2">
    <source>
        <dbReference type="ARBA" id="ARBA00022679"/>
    </source>
</evidence>
<dbReference type="GO" id="GO:0030488">
    <property type="term" value="P:tRNA methylation"/>
    <property type="evidence" value="ECO:0007669"/>
    <property type="project" value="TreeGrafter"/>
</dbReference>
<dbReference type="GeneID" id="68104604"/>
<dbReference type="InterPro" id="IPR013216">
    <property type="entry name" value="Methyltransf_11"/>
</dbReference>
<feature type="domain" description="Methyltransferase type 11" evidence="4">
    <location>
        <begin position="86"/>
        <end position="191"/>
    </location>
</feature>
<evidence type="ECO:0000313" key="6">
    <source>
        <dbReference type="Proteomes" id="UP000816034"/>
    </source>
</evidence>
<dbReference type="PANTHER" id="PTHR13069:SF21">
    <property type="entry name" value="ALKYLATED DNA REPAIR PROTEIN ALKB HOMOLOG 8"/>
    <property type="match status" value="1"/>
</dbReference>
<comment type="caution">
    <text evidence="5">The sequence shown here is derived from an EMBL/GenBank/DDBJ whole genome shotgun (WGS) entry which is preliminary data.</text>
</comment>
<proteinExistence type="predicted"/>
<dbReference type="InterPro" id="IPR051422">
    <property type="entry name" value="AlkB_tRNA_MeTrf/Diox"/>
</dbReference>
<feature type="region of interest" description="Disordered" evidence="3">
    <location>
        <begin position="240"/>
        <end position="263"/>
    </location>
</feature>
<dbReference type="GO" id="GO:0005634">
    <property type="term" value="C:nucleus"/>
    <property type="evidence" value="ECO:0007669"/>
    <property type="project" value="TreeGrafter"/>
</dbReference>
<dbReference type="GO" id="GO:0106335">
    <property type="term" value="F:tRNA (5-carboxymethyluridine(34)-5-O)-methyltransferase activity"/>
    <property type="evidence" value="ECO:0007669"/>
    <property type="project" value="TreeGrafter"/>
</dbReference>